<protein>
    <submittedName>
        <fullName evidence="3">(pine wood nematode) hypothetical protein</fullName>
    </submittedName>
</protein>
<name>A0A1I7SFY4_BURXY</name>
<feature type="compositionally biased region" description="Pro residues" evidence="1">
    <location>
        <begin position="50"/>
        <end position="60"/>
    </location>
</feature>
<sequence>MLSAFGISFSLLGLMLTIVGLCGKKKTAARSVPSPAKPVRNQTEISKPPGAAPTPAPNPPKCEVQGSKIVDNKAAKPEKKEEGGSADKPPAKENDKKANESADGKQEAKSKKENSKKKSVGTTQSPRDDPDPEPDGPNSQKTQISRTVKVCHDDDTIKHVESLKEDKNKSE</sequence>
<dbReference type="Proteomes" id="UP000095284">
    <property type="component" value="Unplaced"/>
</dbReference>
<feature type="chain" id="PRO_5035360038" evidence="2">
    <location>
        <begin position="30"/>
        <end position="171"/>
    </location>
</feature>
<gene>
    <name evidence="3" type="ORF">BXYJ_LOCUS15742</name>
</gene>
<dbReference type="OrthoDB" id="10634833at2759"/>
<keyword evidence="5" id="KW-1185">Reference proteome</keyword>
<reference evidence="3" key="2">
    <citation type="submission" date="2020-09" db="EMBL/GenBank/DDBJ databases">
        <authorList>
            <person name="Kikuchi T."/>
        </authorList>
    </citation>
    <scope>NUCLEOTIDE SEQUENCE</scope>
    <source>
        <strain evidence="3">Ka4C1</strain>
    </source>
</reference>
<evidence type="ECO:0000313" key="4">
    <source>
        <dbReference type="Proteomes" id="UP000095284"/>
    </source>
</evidence>
<dbReference type="EMBL" id="CAJFCV020000006">
    <property type="protein sequence ID" value="CAG9132163.1"/>
    <property type="molecule type" value="Genomic_DNA"/>
</dbReference>
<evidence type="ECO:0000313" key="5">
    <source>
        <dbReference type="Proteomes" id="UP000659654"/>
    </source>
</evidence>
<feature type="region of interest" description="Disordered" evidence="1">
    <location>
        <begin position="26"/>
        <end position="171"/>
    </location>
</feature>
<evidence type="ECO:0000256" key="2">
    <source>
        <dbReference type="SAM" id="SignalP"/>
    </source>
</evidence>
<evidence type="ECO:0000313" key="3">
    <source>
        <dbReference type="EMBL" id="CAD5235651.1"/>
    </source>
</evidence>
<dbReference type="AlphaFoldDB" id="A0A1I7SFY4"/>
<dbReference type="Proteomes" id="UP000659654">
    <property type="component" value="Unassembled WGS sequence"/>
</dbReference>
<evidence type="ECO:0000256" key="1">
    <source>
        <dbReference type="SAM" id="MobiDB-lite"/>
    </source>
</evidence>
<dbReference type="Proteomes" id="UP000582659">
    <property type="component" value="Unassembled WGS sequence"/>
</dbReference>
<organism evidence="4 6">
    <name type="scientific">Bursaphelenchus xylophilus</name>
    <name type="common">Pinewood nematode worm</name>
    <name type="synonym">Aphelenchoides xylophilus</name>
    <dbReference type="NCBI Taxonomy" id="6326"/>
    <lineage>
        <taxon>Eukaryota</taxon>
        <taxon>Metazoa</taxon>
        <taxon>Ecdysozoa</taxon>
        <taxon>Nematoda</taxon>
        <taxon>Chromadorea</taxon>
        <taxon>Rhabditida</taxon>
        <taxon>Tylenchina</taxon>
        <taxon>Tylenchomorpha</taxon>
        <taxon>Aphelenchoidea</taxon>
        <taxon>Aphelenchoididae</taxon>
        <taxon>Bursaphelenchus</taxon>
    </lineage>
</organism>
<feature type="signal peptide" evidence="2">
    <location>
        <begin position="1"/>
        <end position="29"/>
    </location>
</feature>
<keyword evidence="2" id="KW-0732">Signal</keyword>
<feature type="compositionally biased region" description="Basic and acidic residues" evidence="1">
    <location>
        <begin position="150"/>
        <end position="171"/>
    </location>
</feature>
<accession>A0A1I7SFY4</accession>
<reference evidence="6" key="1">
    <citation type="submission" date="2016-11" db="UniProtKB">
        <authorList>
            <consortium name="WormBaseParasite"/>
        </authorList>
    </citation>
    <scope>IDENTIFICATION</scope>
</reference>
<evidence type="ECO:0000313" key="6">
    <source>
        <dbReference type="WBParaSite" id="BXY_1194800.1"/>
    </source>
</evidence>
<proteinExistence type="predicted"/>
<dbReference type="WBParaSite" id="BXY_1194800.1">
    <property type="protein sequence ID" value="BXY_1194800.1"/>
    <property type="gene ID" value="BXY_1194800"/>
</dbReference>
<feature type="compositionally biased region" description="Basic and acidic residues" evidence="1">
    <location>
        <begin position="70"/>
        <end position="113"/>
    </location>
</feature>
<dbReference type="EMBL" id="CAJFDI010000006">
    <property type="protein sequence ID" value="CAD5235651.1"/>
    <property type="molecule type" value="Genomic_DNA"/>
</dbReference>